<dbReference type="InterPro" id="IPR045857">
    <property type="entry name" value="O16G_dom_2"/>
</dbReference>
<dbReference type="PANTHER" id="PTHR10357:SF179">
    <property type="entry name" value="NEUTRAL AND BASIC AMINO ACID TRANSPORT PROTEIN RBAT"/>
    <property type="match status" value="1"/>
</dbReference>
<dbReference type="Gene3D" id="3.20.20.80">
    <property type="entry name" value="Glycosidases"/>
    <property type="match status" value="1"/>
</dbReference>
<dbReference type="Gene3D" id="3.90.400.10">
    <property type="entry name" value="Oligo-1,6-glucosidase, Domain 2"/>
    <property type="match status" value="1"/>
</dbReference>
<feature type="domain" description="Glycosyl hydrolase family 13 catalytic" evidence="3">
    <location>
        <begin position="20"/>
        <end position="414"/>
    </location>
</feature>
<evidence type="ECO:0000313" key="5">
    <source>
        <dbReference type="Proteomes" id="UP000676601"/>
    </source>
</evidence>
<dbReference type="Gene3D" id="2.60.40.1180">
    <property type="entry name" value="Golgi alpha-mannosidase II"/>
    <property type="match status" value="1"/>
</dbReference>
<sequence>MGEKTVAAETPWWKSSVFYEIYMPSFCDGNGDGTGDFQGLTSKLDYLRELGIGGIWLTPFYPSPRVDNGYDISDYYGVDPVFGTLDDFDHFVREAHRRGIRVIADLVLNHTSAEHPWFMESRSSRTSPKRDWYIWKDAVDGGTPNHWESFFGGTAWEWDEATGQYYYHAFAKEQVDLNWANPEVREAMKEVMSFWLGRGIDGFRLDVINFLKVSGQFKENPVTADGEQDHRFDQNQEGIVEAIRDICEFARSQNKDVLMVGEVGSEDMEVLRRYSGGDLLDVVFNFNLGSRKELKVHEMFAELVRMEELHRPEQVPTIFFSSHDMPRHYSRFTSGDDSMDLCTAKLMAALLLTAKGVPFIYYGDEIGMRDFVPADIGQMRDIQGLTAYRMAKESGMTEADALAAAILRSRDHSRTPMQWDGSRYGGFSLHGSWIPLGPSSRQVHVQKQWGSKHSLLEFYRSLIRLRGKHKALQTGKYTFLKREGECIYYGRQSEEEEIWVALNFGDRPCDLSHLAADAAVYRLLLTSKETSADQNRRHSLVIDSFEAAVWATTRTITSNEFNFDQVGGSSC</sequence>
<dbReference type="InterPro" id="IPR017853">
    <property type="entry name" value="GH"/>
</dbReference>
<evidence type="ECO:0000259" key="3">
    <source>
        <dbReference type="SMART" id="SM00642"/>
    </source>
</evidence>
<keyword evidence="2" id="KW-0326">Glycosidase</keyword>
<dbReference type="Pfam" id="PF00128">
    <property type="entry name" value="Alpha-amylase"/>
    <property type="match status" value="1"/>
</dbReference>
<accession>A0ABQ4LFT7</accession>
<dbReference type="RefSeq" id="WP_244879320.1">
    <property type="nucleotide sequence ID" value="NZ_BORU01000001.1"/>
</dbReference>
<dbReference type="SUPFAM" id="SSF51011">
    <property type="entry name" value="Glycosyl hydrolase domain"/>
    <property type="match status" value="1"/>
</dbReference>
<evidence type="ECO:0000313" key="4">
    <source>
        <dbReference type="EMBL" id="GIO55140.1"/>
    </source>
</evidence>
<evidence type="ECO:0000256" key="2">
    <source>
        <dbReference type="ARBA" id="ARBA00023295"/>
    </source>
</evidence>
<dbReference type="Proteomes" id="UP000676601">
    <property type="component" value="Unassembled WGS sequence"/>
</dbReference>
<dbReference type="EMBL" id="BORU01000001">
    <property type="protein sequence ID" value="GIO55140.1"/>
    <property type="molecule type" value="Genomic_DNA"/>
</dbReference>
<evidence type="ECO:0000256" key="1">
    <source>
        <dbReference type="ARBA" id="ARBA00008061"/>
    </source>
</evidence>
<dbReference type="PANTHER" id="PTHR10357">
    <property type="entry name" value="ALPHA-AMYLASE FAMILY MEMBER"/>
    <property type="match status" value="1"/>
</dbReference>
<organism evidence="4 5">
    <name type="scientific">Paenibacillus cineris</name>
    <dbReference type="NCBI Taxonomy" id="237530"/>
    <lineage>
        <taxon>Bacteria</taxon>
        <taxon>Bacillati</taxon>
        <taxon>Bacillota</taxon>
        <taxon>Bacilli</taxon>
        <taxon>Bacillales</taxon>
        <taxon>Paenibacillaceae</taxon>
        <taxon>Paenibacillus</taxon>
    </lineage>
</organism>
<dbReference type="CDD" id="cd11333">
    <property type="entry name" value="AmyAc_SI_OligoGlu_DGase"/>
    <property type="match status" value="1"/>
</dbReference>
<keyword evidence="2" id="KW-0378">Hydrolase</keyword>
<reference evidence="4 5" key="1">
    <citation type="submission" date="2021-03" db="EMBL/GenBank/DDBJ databases">
        <title>Antimicrobial resistance genes in bacteria isolated from Japanese honey, and their potential for conferring macrolide and lincosamide resistance in the American foulbrood pathogen Paenibacillus larvae.</title>
        <authorList>
            <person name="Okamoto M."/>
            <person name="Kumagai M."/>
            <person name="Kanamori H."/>
            <person name="Takamatsu D."/>
        </authorList>
    </citation>
    <scope>NUCLEOTIDE SEQUENCE [LARGE SCALE GENOMIC DNA]</scope>
    <source>
        <strain evidence="4 5">J21TS7</strain>
    </source>
</reference>
<dbReference type="SUPFAM" id="SSF51445">
    <property type="entry name" value="(Trans)glycosidases"/>
    <property type="match status" value="1"/>
</dbReference>
<comment type="caution">
    <text evidence="4">The sequence shown here is derived from an EMBL/GenBank/DDBJ whole genome shotgun (WGS) entry which is preliminary data.</text>
</comment>
<proteinExistence type="inferred from homology"/>
<dbReference type="InterPro" id="IPR013780">
    <property type="entry name" value="Glyco_hydro_b"/>
</dbReference>
<dbReference type="SMART" id="SM00642">
    <property type="entry name" value="Aamy"/>
    <property type="match status" value="1"/>
</dbReference>
<name>A0ABQ4LFT7_9BACL</name>
<dbReference type="InterPro" id="IPR006047">
    <property type="entry name" value="GH13_cat_dom"/>
</dbReference>
<gene>
    <name evidence="4" type="ORF">J21TS7_34580</name>
</gene>
<comment type="similarity">
    <text evidence="1">Belongs to the glycosyl hydrolase 13 family.</text>
</comment>
<keyword evidence="5" id="KW-1185">Reference proteome</keyword>
<protein>
    <submittedName>
        <fullName evidence="4">Oligo-1,6-glucosidase</fullName>
    </submittedName>
</protein>